<accession>A0ABY5GX92</accession>
<feature type="domain" description="PAC" evidence="8">
    <location>
        <begin position="386"/>
        <end position="436"/>
    </location>
</feature>
<dbReference type="SUPFAM" id="SSF55785">
    <property type="entry name" value="PYP-like sensor domain (PAS domain)"/>
    <property type="match status" value="1"/>
</dbReference>
<evidence type="ECO:0000256" key="1">
    <source>
        <dbReference type="ARBA" id="ARBA00000085"/>
    </source>
</evidence>
<feature type="domain" description="Histidine kinase" evidence="6">
    <location>
        <begin position="474"/>
        <end position="694"/>
    </location>
</feature>
<dbReference type="PROSITE" id="PS50113">
    <property type="entry name" value="PAC"/>
    <property type="match status" value="1"/>
</dbReference>
<dbReference type="CDD" id="cd00082">
    <property type="entry name" value="HisKA"/>
    <property type="match status" value="1"/>
</dbReference>
<evidence type="ECO:0000256" key="4">
    <source>
        <dbReference type="SAM" id="Coils"/>
    </source>
</evidence>
<dbReference type="Pfam" id="PF00512">
    <property type="entry name" value="HisKA"/>
    <property type="match status" value="1"/>
</dbReference>
<evidence type="ECO:0000256" key="3">
    <source>
        <dbReference type="ARBA" id="ARBA00022553"/>
    </source>
</evidence>
<comment type="catalytic activity">
    <reaction evidence="1">
        <text>ATP + protein L-histidine = ADP + protein N-phospho-L-histidine.</text>
        <dbReference type="EC" id="2.7.13.3"/>
    </reaction>
</comment>
<dbReference type="InterPro" id="IPR000700">
    <property type="entry name" value="PAS-assoc_C"/>
</dbReference>
<feature type="transmembrane region" description="Helical" evidence="5">
    <location>
        <begin position="272"/>
        <end position="290"/>
    </location>
</feature>
<keyword evidence="3" id="KW-0597">Phosphoprotein</keyword>
<name>A0ABY5GX92_9GAMM</name>
<evidence type="ECO:0000256" key="2">
    <source>
        <dbReference type="ARBA" id="ARBA00012438"/>
    </source>
</evidence>
<evidence type="ECO:0000313" key="9">
    <source>
        <dbReference type="EMBL" id="UTW04181.1"/>
    </source>
</evidence>
<dbReference type="PIRSF" id="PIRSF036431">
    <property type="entry name" value="STHK_DctB"/>
    <property type="match status" value="1"/>
</dbReference>
<dbReference type="SMART" id="SM00387">
    <property type="entry name" value="HATPase_c"/>
    <property type="match status" value="1"/>
</dbReference>
<dbReference type="NCBIfam" id="TIGR00229">
    <property type="entry name" value="sensory_box"/>
    <property type="match status" value="1"/>
</dbReference>
<dbReference type="InterPro" id="IPR036097">
    <property type="entry name" value="HisK_dim/P_sf"/>
</dbReference>
<dbReference type="InterPro" id="IPR000014">
    <property type="entry name" value="PAS"/>
</dbReference>
<dbReference type="PANTHER" id="PTHR43065:SF42">
    <property type="entry name" value="TWO-COMPONENT SENSOR PPRA"/>
    <property type="match status" value="1"/>
</dbReference>
<keyword evidence="5" id="KW-0472">Membrane</keyword>
<dbReference type="SUPFAM" id="SSF47384">
    <property type="entry name" value="Homodimeric domain of signal transducing histidine kinase"/>
    <property type="match status" value="1"/>
</dbReference>
<dbReference type="InterPro" id="IPR003661">
    <property type="entry name" value="HisK_dim/P_dom"/>
</dbReference>
<evidence type="ECO:0000259" key="6">
    <source>
        <dbReference type="PROSITE" id="PS50109"/>
    </source>
</evidence>
<organism evidence="9 10">
    <name type="scientific">Amphritea atlantica</name>
    <dbReference type="NCBI Taxonomy" id="355243"/>
    <lineage>
        <taxon>Bacteria</taxon>
        <taxon>Pseudomonadati</taxon>
        <taxon>Pseudomonadota</taxon>
        <taxon>Gammaproteobacteria</taxon>
        <taxon>Oceanospirillales</taxon>
        <taxon>Oceanospirillaceae</taxon>
        <taxon>Amphritea</taxon>
    </lineage>
</organism>
<dbReference type="SMART" id="SM00388">
    <property type="entry name" value="HisKA"/>
    <property type="match status" value="1"/>
</dbReference>
<dbReference type="InterPro" id="IPR036890">
    <property type="entry name" value="HATPase_C_sf"/>
</dbReference>
<evidence type="ECO:0000259" key="8">
    <source>
        <dbReference type="PROSITE" id="PS50113"/>
    </source>
</evidence>
<evidence type="ECO:0000256" key="5">
    <source>
        <dbReference type="SAM" id="Phobius"/>
    </source>
</evidence>
<protein>
    <recommendedName>
        <fullName evidence="2">histidine kinase</fullName>
        <ecNumber evidence="2">2.7.13.3</ecNumber>
    </recommendedName>
</protein>
<dbReference type="InterPro" id="IPR004358">
    <property type="entry name" value="Sig_transdc_His_kin-like_C"/>
</dbReference>
<dbReference type="PANTHER" id="PTHR43065">
    <property type="entry name" value="SENSOR HISTIDINE KINASE"/>
    <property type="match status" value="1"/>
</dbReference>
<sequence length="698" mass="78522">MQFPRFVPLALLMLLLSLAGTTLVTQFVRNWALTDLKESGENQLLNIISQTRTELADYKYLPFLISQSNEVAELLRNPTPDRIARVSRYLEQTNLVAGSTALFVLDVQGRAQAFSHWREQQDFYTVSHRQQAYFLQALEGQQGFQLVLPSGESEGAAYLSAPVYVKRQLMGVATVRLDLALLQAGLDQGSHYLFSKEGHILIASKAFQTAKQLQEVVQKQRTDQLFDGSDITVVGLANGTRAVLQTVTLDDLGWQVSVLNDLQEVGRIQRNATLFTIAFCIVISLLVFLLRERQLKHISRRETQQALERSESRQRDIINNAHVGMITLDNQGQILFINPMAMQQFGVSMPRIKGNYIGDLIEPEVLQGVLKRVLDRLDSRGFAPVTAMETVGKRSDGNTFPMLFSIKQIKREASVNYLVTVIDITPRKRLERALQEANDQLEHQVQQRTQALREAQDELVQAEKMAALGRMSSAVVHELNQPLTALRTYIAICRQLIERQDTEQLDNNLELINDLISRMVVLTRQLKTFAYQKPQHLSPVDPLLALDQVVDLFRPRIEQQQIELDYSRSDSRSDSDADLQLRVSGDSARLEQIFVNLISNGCDALTDVAEPRLEIQIHYSAESVSIEVIDNGGGIDAQSQSQLFEPFFTTKPIGEGLGLGLPIVRSIVQDLGGTIRVNSRPGYTCFRVSLPLIRQSEE</sequence>
<evidence type="ECO:0000259" key="7">
    <source>
        <dbReference type="PROSITE" id="PS50112"/>
    </source>
</evidence>
<dbReference type="PROSITE" id="PS50112">
    <property type="entry name" value="PAS"/>
    <property type="match status" value="1"/>
</dbReference>
<dbReference type="InterPro" id="IPR017055">
    <property type="entry name" value="Sig_transdc_His_kinase_DctB"/>
</dbReference>
<dbReference type="Pfam" id="PF02518">
    <property type="entry name" value="HATPase_c"/>
    <property type="match status" value="1"/>
</dbReference>
<dbReference type="SMART" id="SM00091">
    <property type="entry name" value="PAS"/>
    <property type="match status" value="1"/>
</dbReference>
<dbReference type="PROSITE" id="PS50109">
    <property type="entry name" value="HIS_KIN"/>
    <property type="match status" value="1"/>
</dbReference>
<dbReference type="CDD" id="cd18773">
    <property type="entry name" value="PDC1_HK_sensor"/>
    <property type="match status" value="1"/>
</dbReference>
<dbReference type="InterPro" id="IPR003594">
    <property type="entry name" value="HATPase_dom"/>
</dbReference>
<dbReference type="Gene3D" id="1.10.287.130">
    <property type="match status" value="1"/>
</dbReference>
<feature type="coiled-coil region" evidence="4">
    <location>
        <begin position="427"/>
        <end position="465"/>
    </location>
</feature>
<dbReference type="Gene3D" id="3.30.450.20">
    <property type="entry name" value="PAS domain"/>
    <property type="match status" value="2"/>
</dbReference>
<dbReference type="PRINTS" id="PR00344">
    <property type="entry name" value="BCTRLSENSOR"/>
</dbReference>
<keyword evidence="10" id="KW-1185">Reference proteome</keyword>
<dbReference type="Pfam" id="PF13426">
    <property type="entry name" value="PAS_9"/>
    <property type="match status" value="1"/>
</dbReference>
<keyword evidence="5" id="KW-1133">Transmembrane helix</keyword>
<evidence type="ECO:0000313" key="10">
    <source>
        <dbReference type="Proteomes" id="UP001059950"/>
    </source>
</evidence>
<dbReference type="InterPro" id="IPR005467">
    <property type="entry name" value="His_kinase_dom"/>
</dbReference>
<dbReference type="InterPro" id="IPR035965">
    <property type="entry name" value="PAS-like_dom_sf"/>
</dbReference>
<dbReference type="Gene3D" id="3.30.565.10">
    <property type="entry name" value="Histidine kinase-like ATPase, C-terminal domain"/>
    <property type="match status" value="1"/>
</dbReference>
<reference evidence="9" key="1">
    <citation type="submission" date="2021-04" db="EMBL/GenBank/DDBJ databases">
        <title>Oceanospirillales bacteria with DddD are important DMSP degraders in coastal seawater.</title>
        <authorList>
            <person name="Liu J."/>
        </authorList>
    </citation>
    <scope>NUCLEOTIDE SEQUENCE</scope>
    <source>
        <strain evidence="9">GY6</strain>
    </source>
</reference>
<dbReference type="SUPFAM" id="SSF55874">
    <property type="entry name" value="ATPase domain of HSP90 chaperone/DNA topoisomerase II/histidine kinase"/>
    <property type="match status" value="1"/>
</dbReference>
<dbReference type="EC" id="2.7.13.3" evidence="2"/>
<gene>
    <name evidence="9" type="ORF">KDX31_03965</name>
</gene>
<dbReference type="EMBL" id="CP073344">
    <property type="protein sequence ID" value="UTW04181.1"/>
    <property type="molecule type" value="Genomic_DNA"/>
</dbReference>
<proteinExistence type="predicted"/>
<keyword evidence="5" id="KW-0812">Transmembrane</keyword>
<keyword evidence="4" id="KW-0175">Coiled coil</keyword>
<feature type="domain" description="PAS" evidence="7">
    <location>
        <begin position="310"/>
        <end position="380"/>
    </location>
</feature>
<dbReference type="Proteomes" id="UP001059950">
    <property type="component" value="Chromosome"/>
</dbReference>
<dbReference type="CDD" id="cd00130">
    <property type="entry name" value="PAS"/>
    <property type="match status" value="1"/>
</dbReference>